<dbReference type="GeneID" id="91008098"/>
<protein>
    <submittedName>
        <fullName evidence="1">Uncharacterized protein</fullName>
    </submittedName>
</protein>
<dbReference type="RefSeq" id="WP_167397733.1">
    <property type="nucleotide sequence ID" value="NZ_QAYE01000008.1"/>
</dbReference>
<name>A0A2T5U0S7_9SPHN</name>
<proteinExistence type="predicted"/>
<evidence type="ECO:0000313" key="1">
    <source>
        <dbReference type="EMBL" id="PTW45104.1"/>
    </source>
</evidence>
<gene>
    <name evidence="1" type="ORF">C8J25_108196</name>
</gene>
<organism evidence="1 2">
    <name type="scientific">Sphingomonas faeni</name>
    <dbReference type="NCBI Taxonomy" id="185950"/>
    <lineage>
        <taxon>Bacteria</taxon>
        <taxon>Pseudomonadati</taxon>
        <taxon>Pseudomonadota</taxon>
        <taxon>Alphaproteobacteria</taxon>
        <taxon>Sphingomonadales</taxon>
        <taxon>Sphingomonadaceae</taxon>
        <taxon>Sphingomonas</taxon>
    </lineage>
</organism>
<evidence type="ECO:0000313" key="2">
    <source>
        <dbReference type="Proteomes" id="UP000244013"/>
    </source>
</evidence>
<reference evidence="1 2" key="1">
    <citation type="submission" date="2018-04" db="EMBL/GenBank/DDBJ databases">
        <title>Genomic Encyclopedia of Type Strains, Phase III (KMG-III): the genomes of soil and plant-associated and newly described type strains.</title>
        <authorList>
            <person name="Whitman W."/>
        </authorList>
    </citation>
    <scope>NUCLEOTIDE SEQUENCE [LARGE SCALE GENOMIC DNA]</scope>
    <source>
        <strain evidence="1 2">MA-olki</strain>
    </source>
</reference>
<dbReference type="Proteomes" id="UP000244013">
    <property type="component" value="Unassembled WGS sequence"/>
</dbReference>
<dbReference type="AlphaFoldDB" id="A0A2T5U0S7"/>
<dbReference type="EMBL" id="QAYE01000008">
    <property type="protein sequence ID" value="PTW45104.1"/>
    <property type="molecule type" value="Genomic_DNA"/>
</dbReference>
<sequence>MTWLARPPERLQPHNAYSATAIASSFSVRANAAASTGMRCHPVASSLAFGSMTVSVSFASQRLSIRYRADRPLCSDATDTPPRRFEAQATNCAAKAAQRGFPIGMGRMMGLETAATLMGGKVQLAEELAIQPRPLRAKLSADRGVSNVDLMLAAGALEARAARMIEHASKLRIEAAAGIAPHASKPCER</sequence>
<comment type="caution">
    <text evidence="1">The sequence shown here is derived from an EMBL/GenBank/DDBJ whole genome shotgun (WGS) entry which is preliminary data.</text>
</comment>
<accession>A0A2T5U0S7</accession>